<evidence type="ECO:0000256" key="5">
    <source>
        <dbReference type="ARBA" id="ARBA00023002"/>
    </source>
</evidence>
<keyword evidence="4" id="KW-0862">Zinc</keyword>
<dbReference type="InterPro" id="IPR013154">
    <property type="entry name" value="ADH-like_N"/>
</dbReference>
<evidence type="ECO:0000259" key="6">
    <source>
        <dbReference type="Pfam" id="PF00107"/>
    </source>
</evidence>
<protein>
    <submittedName>
        <fullName evidence="8">Alcohol dehydrogenase superfamily, zinc-type</fullName>
    </submittedName>
</protein>
<keyword evidence="9" id="KW-1185">Reference proteome</keyword>
<dbReference type="InterPro" id="IPR013149">
    <property type="entry name" value="ADH-like_C"/>
</dbReference>
<evidence type="ECO:0000256" key="1">
    <source>
        <dbReference type="ARBA" id="ARBA00001947"/>
    </source>
</evidence>
<dbReference type="Pfam" id="PF08240">
    <property type="entry name" value="ADH_N"/>
    <property type="match status" value="1"/>
</dbReference>
<dbReference type="OMA" id="GCAPDME"/>
<dbReference type="PANTHER" id="PTHR42940:SF7">
    <property type="entry name" value="ALCOHOL DEHYDROGENASE-LIKE N-TERMINAL DOMAIN-CONTAINING PROTEIN"/>
    <property type="match status" value="1"/>
</dbReference>
<dbReference type="AlphaFoldDB" id="W6QAM3"/>
<feature type="domain" description="Alcohol dehydrogenase-like N-terminal" evidence="7">
    <location>
        <begin position="33"/>
        <end position="148"/>
    </location>
</feature>
<evidence type="ECO:0000259" key="7">
    <source>
        <dbReference type="Pfam" id="PF08240"/>
    </source>
</evidence>
<reference evidence="8" key="1">
    <citation type="journal article" date="2014" name="Nat. Commun.">
        <title>Multiple recent horizontal transfers of a large genomic region in cheese making fungi.</title>
        <authorList>
            <person name="Cheeseman K."/>
            <person name="Ropars J."/>
            <person name="Renault P."/>
            <person name="Dupont J."/>
            <person name="Gouzy J."/>
            <person name="Branca A."/>
            <person name="Abraham A.L."/>
            <person name="Ceppi M."/>
            <person name="Conseiller E."/>
            <person name="Debuchy R."/>
            <person name="Malagnac F."/>
            <person name="Goarin A."/>
            <person name="Silar P."/>
            <person name="Lacoste S."/>
            <person name="Sallet E."/>
            <person name="Bensimon A."/>
            <person name="Giraud T."/>
            <person name="Brygoo Y."/>
        </authorList>
    </citation>
    <scope>NUCLEOTIDE SEQUENCE [LARGE SCALE GENOMIC DNA]</scope>
    <source>
        <strain evidence="8">FM164</strain>
    </source>
</reference>
<evidence type="ECO:0000256" key="2">
    <source>
        <dbReference type="ARBA" id="ARBA00008072"/>
    </source>
</evidence>
<dbReference type="SUPFAM" id="SSF50129">
    <property type="entry name" value="GroES-like"/>
    <property type="match status" value="1"/>
</dbReference>
<evidence type="ECO:0000256" key="4">
    <source>
        <dbReference type="ARBA" id="ARBA00022833"/>
    </source>
</evidence>
<comment type="similarity">
    <text evidence="2">Belongs to the zinc-containing alcohol dehydrogenase family.</text>
</comment>
<dbReference type="Gene3D" id="3.90.180.10">
    <property type="entry name" value="Medium-chain alcohol dehydrogenases, catalytic domain"/>
    <property type="match status" value="1"/>
</dbReference>
<evidence type="ECO:0000313" key="9">
    <source>
        <dbReference type="Proteomes" id="UP000030686"/>
    </source>
</evidence>
<evidence type="ECO:0000256" key="3">
    <source>
        <dbReference type="ARBA" id="ARBA00022723"/>
    </source>
</evidence>
<evidence type="ECO:0000313" key="8">
    <source>
        <dbReference type="EMBL" id="CDM33081.1"/>
    </source>
</evidence>
<dbReference type="InterPro" id="IPR011032">
    <property type="entry name" value="GroES-like_sf"/>
</dbReference>
<sequence length="355" mass="38112">MASSLPKTYRAIQCAAPQSTWDVITLELRDPAPTEVLVRVHASGICNSDHFVKDGAWPGLQYPRIPGHEIIGRIAGVGSELLQSPVNKERFAIGALVGVGWNGGYCNQCDYCRKGQFWTCRNVDYTGFTIDGGHGEYMYAPYTAIIDIAEDVLKTASYAELAPLCCAGATVFDAINTSKWSPGDICLVQGVGGLGHLAIQYANRLGLKVYAVSSGSSKRDLALSLGACEYIDSSKIDVVEYMSSLGGANLILCTAPYSKAINAIIPAVTKNGTITLVSAATDGPIQVDNLLLNMNRATLRGFACGCAPDMEKCIEYSATNNVKAMIKVFTMDEFTQAYNGVMDSTAKFRHVIVFP</sequence>
<keyword evidence="5" id="KW-0560">Oxidoreductase</keyword>
<dbReference type="STRING" id="1365484.W6QAM3"/>
<name>W6QAM3_PENRF</name>
<feature type="domain" description="Alcohol dehydrogenase-like C-terminal" evidence="6">
    <location>
        <begin position="193"/>
        <end position="315"/>
    </location>
</feature>
<dbReference type="OrthoDB" id="1560166at2759"/>
<dbReference type="GO" id="GO:0046872">
    <property type="term" value="F:metal ion binding"/>
    <property type="evidence" value="ECO:0007669"/>
    <property type="project" value="UniProtKB-KW"/>
</dbReference>
<gene>
    <name evidence="8" type="ORF">PROQFM164_S02g003232</name>
</gene>
<dbReference type="PANTHER" id="PTHR42940">
    <property type="entry name" value="ALCOHOL DEHYDROGENASE 1-RELATED"/>
    <property type="match status" value="1"/>
</dbReference>
<dbReference type="InterPro" id="IPR036291">
    <property type="entry name" value="NAD(P)-bd_dom_sf"/>
</dbReference>
<organism evidence="8 9">
    <name type="scientific">Penicillium roqueforti (strain FM164)</name>
    <dbReference type="NCBI Taxonomy" id="1365484"/>
    <lineage>
        <taxon>Eukaryota</taxon>
        <taxon>Fungi</taxon>
        <taxon>Dikarya</taxon>
        <taxon>Ascomycota</taxon>
        <taxon>Pezizomycotina</taxon>
        <taxon>Eurotiomycetes</taxon>
        <taxon>Eurotiomycetidae</taxon>
        <taxon>Eurotiales</taxon>
        <taxon>Aspergillaceae</taxon>
        <taxon>Penicillium</taxon>
    </lineage>
</organism>
<dbReference type="SUPFAM" id="SSF51735">
    <property type="entry name" value="NAD(P)-binding Rossmann-fold domains"/>
    <property type="match status" value="1"/>
</dbReference>
<dbReference type="Pfam" id="PF00107">
    <property type="entry name" value="ADH_zinc_N"/>
    <property type="match status" value="1"/>
</dbReference>
<comment type="cofactor">
    <cofactor evidence="1">
        <name>Zn(2+)</name>
        <dbReference type="ChEBI" id="CHEBI:29105"/>
    </cofactor>
</comment>
<dbReference type="Proteomes" id="UP000030686">
    <property type="component" value="Unassembled WGS sequence"/>
</dbReference>
<keyword evidence="3" id="KW-0479">Metal-binding</keyword>
<accession>W6QAM3</accession>
<dbReference type="GO" id="GO:0004022">
    <property type="term" value="F:alcohol dehydrogenase (NAD+) activity"/>
    <property type="evidence" value="ECO:0007669"/>
    <property type="project" value="TreeGrafter"/>
</dbReference>
<dbReference type="EMBL" id="HG792016">
    <property type="protein sequence ID" value="CDM33081.1"/>
    <property type="molecule type" value="Genomic_DNA"/>
</dbReference>
<dbReference type="Gene3D" id="3.40.50.720">
    <property type="entry name" value="NAD(P)-binding Rossmann-like Domain"/>
    <property type="match status" value="1"/>
</dbReference>
<dbReference type="GO" id="GO:0005737">
    <property type="term" value="C:cytoplasm"/>
    <property type="evidence" value="ECO:0007669"/>
    <property type="project" value="TreeGrafter"/>
</dbReference>
<proteinExistence type="inferred from homology"/>